<dbReference type="GO" id="GO:0004252">
    <property type="term" value="F:serine-type endopeptidase activity"/>
    <property type="evidence" value="ECO:0007669"/>
    <property type="project" value="UniProtKB-UniRule"/>
</dbReference>
<keyword evidence="2" id="KW-0720">Serine protease</keyword>
<proteinExistence type="inferred from homology"/>
<dbReference type="Proteomes" id="UP000321362">
    <property type="component" value="Chromosome"/>
</dbReference>
<name>A0A5B8W1G2_9SPHI</name>
<keyword evidence="2" id="KW-0378">Hydrolase</keyword>
<dbReference type="InterPro" id="IPR036852">
    <property type="entry name" value="Peptidase_S8/S53_dom_sf"/>
</dbReference>
<evidence type="ECO:0000259" key="4">
    <source>
        <dbReference type="Pfam" id="PF18962"/>
    </source>
</evidence>
<evidence type="ECO:0000256" key="1">
    <source>
        <dbReference type="ARBA" id="ARBA00011073"/>
    </source>
</evidence>
<sequence>MAKKLLPIIFFIVCFKYSWSQQTVGDKFIKDLYSAATKPALADSVNFYIVKINKRPFTPSANGRVIKRLSYNYYIVASNNPIPQNADFEIIAPANSLWKASDNLALASQKHPKSSSKIAVNITLSNITAIKEVEKYGRITGTYGNSVTTSIPINKLNELLQQPYVVFADNTRKAHAELAISDIDLGANTISTIQSIYPGINGQGINVSVKEDKYDNDLDLLGRTFASFPSSAITSGHATTMATLIGGNGNSFIKGLGAAPAVRFTSADFINLFPDSTAVFKAFDIGLQNHSYGTGIENYYGAESVAYDEQVWANDSIVHVFSSGNVGLNAPATGVYNGLTGVANLSGDFKQAKNVLVIGGTGRTNLPEDLSSGGPAYDGRVKPELVADGEDGTSGAAALASGTVALLQQAYKLKHGSLPPAALIKAILINSADDIGNTYVDFKTGYGKLNALEAMRTLQDNRFNSGTVGNAAQSDFSVDVPTGTKELKVSIAWTDPAATLNAPTALVNDLDLSVSGPDGKIILPWTLSSFPSLDSLHKPAQRQIDTINNTEQVAIANPAAGIYTIQVKGRKVPLGPQKFYMAYQAIQANKFEWIYPVAASQLFAAGDNYLRWQSSFDTATGRLSISYDHGVTWNAVNNVTLKNNYYNWQAPDVFSTAMLKMDIGNNSFLSAEFNISAPVALSVGYNCAQGTLLHWSPQQGSTGYVVYTIKDDVLQKLRTVTDTTVIIPAGQQTSRYFAVSATGNGFEGLKSYTIDVTTQGVGCYVKTLLANVTGNKVLLDLFLGSTVNLKSITWEKMTGPASFTSIGTSPVVANQLGYQFTDAAPKQVQYYRAKLTTTDNQLIYTDTVKAVVLQNKQFAVYPNPVDKQFTVLSGDINNYDFKLYDAGGKLSITQTLNNLQNTVPVNLNPGIYMYVISLAGHVVYNGKLIKL</sequence>
<dbReference type="Gene3D" id="3.40.50.200">
    <property type="entry name" value="Peptidase S8/S53 domain"/>
    <property type="match status" value="1"/>
</dbReference>
<keyword evidence="6" id="KW-1185">Reference proteome</keyword>
<feature type="domain" description="Secretion system C-terminal sorting" evidence="4">
    <location>
        <begin position="860"/>
        <end position="924"/>
    </location>
</feature>
<dbReference type="Gene3D" id="2.60.120.380">
    <property type="match status" value="1"/>
</dbReference>
<dbReference type="SUPFAM" id="SSF49785">
    <property type="entry name" value="Galactose-binding domain-like"/>
    <property type="match status" value="1"/>
</dbReference>
<protein>
    <submittedName>
        <fullName evidence="5">S8 family serine peptidase</fullName>
    </submittedName>
</protein>
<evidence type="ECO:0000259" key="3">
    <source>
        <dbReference type="Pfam" id="PF00082"/>
    </source>
</evidence>
<dbReference type="PANTHER" id="PTHR43399">
    <property type="entry name" value="SUBTILISIN-RELATED"/>
    <property type="match status" value="1"/>
</dbReference>
<dbReference type="SUPFAM" id="SSF52743">
    <property type="entry name" value="Subtilisin-like"/>
    <property type="match status" value="1"/>
</dbReference>
<keyword evidence="2" id="KW-0645">Protease</keyword>
<evidence type="ECO:0000313" key="5">
    <source>
        <dbReference type="EMBL" id="QEC76676.1"/>
    </source>
</evidence>
<dbReference type="OrthoDB" id="9792152at2"/>
<dbReference type="AlphaFoldDB" id="A0A5B8W1G2"/>
<dbReference type="NCBIfam" id="TIGR04183">
    <property type="entry name" value="Por_Secre_tail"/>
    <property type="match status" value="1"/>
</dbReference>
<dbReference type="PANTHER" id="PTHR43399:SF4">
    <property type="entry name" value="CELL WALL-ASSOCIATED PROTEASE"/>
    <property type="match status" value="1"/>
</dbReference>
<feature type="domain" description="Peptidase S8/S53" evidence="3">
    <location>
        <begin position="235"/>
        <end position="447"/>
    </location>
</feature>
<comment type="similarity">
    <text evidence="1 2">Belongs to the peptidase S8 family.</text>
</comment>
<reference evidence="5 6" key="1">
    <citation type="journal article" date="2013" name="J. Microbiol.">
        <title>Mucilaginibacter ginsenosidivorax sp. nov., with ginsenoside converting activity isolated from sediment.</title>
        <authorList>
            <person name="Kim J.K."/>
            <person name="Choi T.E."/>
            <person name="Liu Q.M."/>
            <person name="Park H.Y."/>
            <person name="Yi T.H."/>
            <person name="Yoon M.H."/>
            <person name="Kim S.C."/>
            <person name="Im W.T."/>
        </authorList>
    </citation>
    <scope>NUCLEOTIDE SEQUENCE [LARGE SCALE GENOMIC DNA]</scope>
    <source>
        <strain evidence="5 6">KHI28</strain>
    </source>
</reference>
<evidence type="ECO:0000313" key="6">
    <source>
        <dbReference type="Proteomes" id="UP000321362"/>
    </source>
</evidence>
<dbReference type="RefSeq" id="WP_147053846.1">
    <property type="nucleotide sequence ID" value="NZ_CP042437.1"/>
</dbReference>
<dbReference type="InterPro" id="IPR051048">
    <property type="entry name" value="Peptidase_S8/S53_subtilisin"/>
</dbReference>
<dbReference type="InterPro" id="IPR000209">
    <property type="entry name" value="Peptidase_S8/S53_dom"/>
</dbReference>
<dbReference type="GO" id="GO:0006508">
    <property type="term" value="P:proteolysis"/>
    <property type="evidence" value="ECO:0007669"/>
    <property type="project" value="UniProtKB-KW"/>
</dbReference>
<feature type="active site" description="Charge relay system" evidence="2">
    <location>
        <position position="394"/>
    </location>
</feature>
<dbReference type="InterPro" id="IPR008979">
    <property type="entry name" value="Galactose-bd-like_sf"/>
</dbReference>
<dbReference type="Pfam" id="PF00082">
    <property type="entry name" value="Peptidase_S8"/>
    <property type="match status" value="1"/>
</dbReference>
<dbReference type="InterPro" id="IPR026444">
    <property type="entry name" value="Secre_tail"/>
</dbReference>
<gene>
    <name evidence="5" type="ORF">FSB76_12205</name>
</gene>
<evidence type="ECO:0000256" key="2">
    <source>
        <dbReference type="PROSITE-ProRule" id="PRU01240"/>
    </source>
</evidence>
<dbReference type="EMBL" id="CP042437">
    <property type="protein sequence ID" value="QEC76676.1"/>
    <property type="molecule type" value="Genomic_DNA"/>
</dbReference>
<accession>A0A5B8W1G2</accession>
<dbReference type="KEGG" id="mgk:FSB76_12205"/>
<dbReference type="Pfam" id="PF18962">
    <property type="entry name" value="Por_Secre_tail"/>
    <property type="match status" value="1"/>
</dbReference>
<organism evidence="5 6">
    <name type="scientific">Mucilaginibacter ginsenosidivorax</name>
    <dbReference type="NCBI Taxonomy" id="862126"/>
    <lineage>
        <taxon>Bacteria</taxon>
        <taxon>Pseudomonadati</taxon>
        <taxon>Bacteroidota</taxon>
        <taxon>Sphingobacteriia</taxon>
        <taxon>Sphingobacteriales</taxon>
        <taxon>Sphingobacteriaceae</taxon>
        <taxon>Mucilaginibacter</taxon>
    </lineage>
</organism>
<dbReference type="PROSITE" id="PS51892">
    <property type="entry name" value="SUBTILASE"/>
    <property type="match status" value="1"/>
</dbReference>
<feature type="active site" description="Charge relay system" evidence="2">
    <location>
        <position position="237"/>
    </location>
</feature>
<feature type="active site" description="Charge relay system" evidence="2">
    <location>
        <position position="215"/>
    </location>
</feature>